<sequence>MRIYTRSGDKGETSLIYGKRVPKNHARVEAYGTCDEVNAVIGQAISYIEQEDFQVKPVLIEELHYIQTILFHVGSEFATPEDKEVTWQLQQRHIDHLEQQIDKWQEDLPELRNFILPSGHVAASALHHARTVARKAERIAVGLQEQLQDSLAIKYLNRLSDYLFVVARTVNHQLQVEEKNLKADI</sequence>
<comment type="subunit">
    <text evidence="3">Homotrimer.</text>
</comment>
<evidence type="ECO:0000256" key="4">
    <source>
        <dbReference type="ARBA" id="ARBA00012454"/>
    </source>
</evidence>
<evidence type="ECO:0000256" key="5">
    <source>
        <dbReference type="ARBA" id="ARBA00020963"/>
    </source>
</evidence>
<keyword evidence="9 15" id="KW-0067">ATP-binding</keyword>
<keyword evidence="18" id="KW-1185">Reference proteome</keyword>
<evidence type="ECO:0000256" key="7">
    <source>
        <dbReference type="ARBA" id="ARBA00022679"/>
    </source>
</evidence>
<keyword evidence="8 15" id="KW-0547">Nucleotide-binding</keyword>
<evidence type="ECO:0000256" key="2">
    <source>
        <dbReference type="ARBA" id="ARBA00007487"/>
    </source>
</evidence>
<evidence type="ECO:0000256" key="13">
    <source>
        <dbReference type="ARBA" id="ARBA00048555"/>
    </source>
</evidence>
<evidence type="ECO:0000256" key="14">
    <source>
        <dbReference type="ARBA" id="ARBA00048692"/>
    </source>
</evidence>
<evidence type="ECO:0000256" key="6">
    <source>
        <dbReference type="ARBA" id="ARBA00022573"/>
    </source>
</evidence>
<name>A0A1I4QXV7_9BACI</name>
<comment type="catalytic activity">
    <reaction evidence="13 15">
        <text>2 cob(II)yrinate a,c diamide + reduced [electron-transfer flavoprotein] + 2 ATP = 2 adenosylcob(III)yrinate a,c-diamide + 2 triphosphate + oxidized [electron-transfer flavoprotein] + 3 H(+)</text>
        <dbReference type="Rhea" id="RHEA:11528"/>
        <dbReference type="Rhea" id="RHEA-COMP:10685"/>
        <dbReference type="Rhea" id="RHEA-COMP:10686"/>
        <dbReference type="ChEBI" id="CHEBI:15378"/>
        <dbReference type="ChEBI" id="CHEBI:18036"/>
        <dbReference type="ChEBI" id="CHEBI:30616"/>
        <dbReference type="ChEBI" id="CHEBI:57692"/>
        <dbReference type="ChEBI" id="CHEBI:58307"/>
        <dbReference type="ChEBI" id="CHEBI:58503"/>
        <dbReference type="ChEBI" id="CHEBI:58537"/>
        <dbReference type="EC" id="2.5.1.17"/>
    </reaction>
</comment>
<proteinExistence type="inferred from homology"/>
<feature type="domain" description="Cobalamin adenosyltransferase-like" evidence="16">
    <location>
        <begin position="3"/>
        <end position="170"/>
    </location>
</feature>
<dbReference type="InterPro" id="IPR016030">
    <property type="entry name" value="CblAdoTrfase-like"/>
</dbReference>
<comment type="catalytic activity">
    <reaction evidence="14 15">
        <text>2 cob(II)alamin + reduced [electron-transfer flavoprotein] + 2 ATP = 2 adenosylcob(III)alamin + 2 triphosphate + oxidized [electron-transfer flavoprotein] + 3 H(+)</text>
        <dbReference type="Rhea" id="RHEA:28671"/>
        <dbReference type="Rhea" id="RHEA-COMP:10685"/>
        <dbReference type="Rhea" id="RHEA-COMP:10686"/>
        <dbReference type="ChEBI" id="CHEBI:15378"/>
        <dbReference type="ChEBI" id="CHEBI:16304"/>
        <dbReference type="ChEBI" id="CHEBI:18036"/>
        <dbReference type="ChEBI" id="CHEBI:18408"/>
        <dbReference type="ChEBI" id="CHEBI:30616"/>
        <dbReference type="ChEBI" id="CHEBI:57692"/>
        <dbReference type="ChEBI" id="CHEBI:58307"/>
        <dbReference type="EC" id="2.5.1.17"/>
    </reaction>
</comment>
<evidence type="ECO:0000256" key="1">
    <source>
        <dbReference type="ARBA" id="ARBA00005121"/>
    </source>
</evidence>
<dbReference type="Gene3D" id="1.20.1200.10">
    <property type="entry name" value="Cobalamin adenosyltransferase-like"/>
    <property type="match status" value="1"/>
</dbReference>
<dbReference type="InterPro" id="IPR029499">
    <property type="entry name" value="PduO-typ"/>
</dbReference>
<gene>
    <name evidence="17" type="ORF">SAMN04487943_1195</name>
</gene>
<dbReference type="SUPFAM" id="SSF89028">
    <property type="entry name" value="Cobalamin adenosyltransferase-like"/>
    <property type="match status" value="1"/>
</dbReference>
<dbReference type="InterPro" id="IPR036451">
    <property type="entry name" value="CblAdoTrfase-like_sf"/>
</dbReference>
<evidence type="ECO:0000256" key="8">
    <source>
        <dbReference type="ARBA" id="ARBA00022741"/>
    </source>
</evidence>
<dbReference type="PANTHER" id="PTHR12213:SF0">
    <property type="entry name" value="CORRINOID ADENOSYLTRANSFERASE MMAB"/>
    <property type="match status" value="1"/>
</dbReference>
<dbReference type="GO" id="GO:0005524">
    <property type="term" value="F:ATP binding"/>
    <property type="evidence" value="ECO:0007669"/>
    <property type="project" value="UniProtKB-UniRule"/>
</dbReference>
<accession>A0A1I4QXV7</accession>
<dbReference type="RefSeq" id="WP_091486369.1">
    <property type="nucleotide sequence ID" value="NZ_FOTR01000019.1"/>
</dbReference>
<evidence type="ECO:0000256" key="11">
    <source>
        <dbReference type="ARBA" id="ARBA00033334"/>
    </source>
</evidence>
<evidence type="ECO:0000256" key="15">
    <source>
        <dbReference type="RuleBase" id="RU366026"/>
    </source>
</evidence>
<organism evidence="17 18">
    <name type="scientific">Gracilibacillus orientalis</name>
    <dbReference type="NCBI Taxonomy" id="334253"/>
    <lineage>
        <taxon>Bacteria</taxon>
        <taxon>Bacillati</taxon>
        <taxon>Bacillota</taxon>
        <taxon>Bacilli</taxon>
        <taxon>Bacillales</taxon>
        <taxon>Bacillaceae</taxon>
        <taxon>Gracilibacillus</taxon>
    </lineage>
</organism>
<dbReference type="NCBIfam" id="TIGR00636">
    <property type="entry name" value="PduO_Nterm"/>
    <property type="match status" value="1"/>
</dbReference>
<evidence type="ECO:0000256" key="3">
    <source>
        <dbReference type="ARBA" id="ARBA00011233"/>
    </source>
</evidence>
<dbReference type="GO" id="GO:0009236">
    <property type="term" value="P:cobalamin biosynthetic process"/>
    <property type="evidence" value="ECO:0007669"/>
    <property type="project" value="UniProtKB-UniRule"/>
</dbReference>
<dbReference type="PANTHER" id="PTHR12213">
    <property type="entry name" value="CORRINOID ADENOSYLTRANSFERASE"/>
    <property type="match status" value="1"/>
</dbReference>
<dbReference type="STRING" id="334253.SAMN04487943_1195"/>
<dbReference type="GO" id="GO:0008817">
    <property type="term" value="F:corrinoid adenosyltransferase activity"/>
    <property type="evidence" value="ECO:0007669"/>
    <property type="project" value="UniProtKB-UniRule"/>
</dbReference>
<evidence type="ECO:0000313" key="17">
    <source>
        <dbReference type="EMBL" id="SFM44841.1"/>
    </source>
</evidence>
<dbReference type="AlphaFoldDB" id="A0A1I4QXV7"/>
<dbReference type="Pfam" id="PF01923">
    <property type="entry name" value="Cob_adeno_trans"/>
    <property type="match status" value="1"/>
</dbReference>
<dbReference type="UniPathway" id="UPA00148">
    <property type="reaction ID" value="UER00233"/>
</dbReference>
<evidence type="ECO:0000259" key="16">
    <source>
        <dbReference type="Pfam" id="PF01923"/>
    </source>
</evidence>
<keyword evidence="7 15" id="KW-0808">Transferase</keyword>
<evidence type="ECO:0000256" key="10">
    <source>
        <dbReference type="ARBA" id="ARBA00031529"/>
    </source>
</evidence>
<comment type="pathway">
    <text evidence="1 15">Cofactor biosynthesis; adenosylcobalamin biosynthesis; adenosylcobalamin from cob(II)yrinate a,c-diamide: step 2/7.</text>
</comment>
<evidence type="ECO:0000256" key="9">
    <source>
        <dbReference type="ARBA" id="ARBA00022840"/>
    </source>
</evidence>
<keyword evidence="6 15" id="KW-0169">Cobalamin biosynthesis</keyword>
<evidence type="ECO:0000313" key="18">
    <source>
        <dbReference type="Proteomes" id="UP000198565"/>
    </source>
</evidence>
<dbReference type="FunFam" id="1.20.1200.10:FF:000001">
    <property type="entry name" value="Cob(I)yrinic acid a,c-diamide adenosyltransferase"/>
    <property type="match status" value="1"/>
</dbReference>
<dbReference type="EC" id="2.5.1.17" evidence="4 15"/>
<dbReference type="OrthoDB" id="9778896at2"/>
<reference evidence="18" key="1">
    <citation type="submission" date="2016-10" db="EMBL/GenBank/DDBJ databases">
        <authorList>
            <person name="Varghese N."/>
            <person name="Submissions S."/>
        </authorList>
    </citation>
    <scope>NUCLEOTIDE SEQUENCE [LARGE SCALE GENOMIC DNA]</scope>
    <source>
        <strain evidence="18">CGMCC 1.4250</strain>
    </source>
</reference>
<evidence type="ECO:0000256" key="12">
    <source>
        <dbReference type="ARBA" id="ARBA00033354"/>
    </source>
</evidence>
<protein>
    <recommendedName>
        <fullName evidence="5 15">Corrinoid adenosyltransferase</fullName>
        <ecNumber evidence="4 15">2.5.1.17</ecNumber>
    </recommendedName>
    <alternativeName>
        <fullName evidence="10 15">Cob(II)alamin adenosyltransferase</fullName>
    </alternativeName>
    <alternativeName>
        <fullName evidence="12 15">Cob(II)yrinic acid a,c-diamide adenosyltransferase</fullName>
    </alternativeName>
    <alternativeName>
        <fullName evidence="11 15">Cobinamide/cobalamin adenosyltransferase</fullName>
    </alternativeName>
</protein>
<comment type="similarity">
    <text evidence="2 15">Belongs to the Cob(I)alamin adenosyltransferase family.</text>
</comment>
<dbReference type="Proteomes" id="UP000198565">
    <property type="component" value="Unassembled WGS sequence"/>
</dbReference>
<dbReference type="EMBL" id="FOTR01000019">
    <property type="protein sequence ID" value="SFM44841.1"/>
    <property type="molecule type" value="Genomic_DNA"/>
</dbReference>